<dbReference type="InterPro" id="IPR017508">
    <property type="entry name" value="HipA_N1"/>
</dbReference>
<dbReference type="RefSeq" id="WP_331437003.1">
    <property type="nucleotide sequence ID" value="NZ_CDMH01000034.1"/>
</dbReference>
<sequence length="413" mass="46706">MKTHMAVSVFCNQVKVGDLQIWAQGIKETYCFTYTSSWLEKGFALDPQLPLSEYPCTDTTLWGCFQDISPDRWGRLVQRRKNKGLLSESQYMLGTSDYFRMGALRLHTEGKFVADTTDIPKLMHLNALSEASARLEQGEACDKDIKQLLSPSGSLGGARPKAGVEKQGALYIAKFPSIKDKDSQIPECEQTMLFLAHLAGINVCESHLHHIGDQAILLVKRFDRISTDRIPYMSAMTLLEAKDGETYNYCELSQKLSIPDRQELFRRMVFNGLFGNCDDHLRNHGLLYQNGKWALSPAFDITPTPTDWHKQQHALLFAPGEPLPSLDLFNQIKEYFNVDHTMFATILSAMLVAQENFEPIARKNGINKNNLTELEHNYAHAEFGKIQNYLGVLKAKKQTQTPAKSNQSRPLTL</sequence>
<comment type="similarity">
    <text evidence="1">Belongs to the HipA Ser/Thr kinase family.</text>
</comment>
<dbReference type="InterPro" id="IPR052028">
    <property type="entry name" value="HipA_Ser/Thr_kinase"/>
</dbReference>
<name>A0A0K2X5V3_9HELI</name>
<evidence type="ECO:0000313" key="9">
    <source>
        <dbReference type="Proteomes" id="UP000038622"/>
    </source>
</evidence>
<keyword evidence="2" id="KW-0808">Transferase</keyword>
<dbReference type="EMBL" id="CDMN01000031">
    <property type="protein sequence ID" value="CRF44191.1"/>
    <property type="molecule type" value="Genomic_DNA"/>
</dbReference>
<evidence type="ECO:0000313" key="10">
    <source>
        <dbReference type="Proteomes" id="UP000041394"/>
    </source>
</evidence>
<evidence type="ECO:0000259" key="5">
    <source>
        <dbReference type="Pfam" id="PF13657"/>
    </source>
</evidence>
<dbReference type="Proteomes" id="UP000038622">
    <property type="component" value="Unassembled WGS sequence"/>
</dbReference>
<evidence type="ECO:0000259" key="4">
    <source>
        <dbReference type="Pfam" id="PF07804"/>
    </source>
</evidence>
<dbReference type="EMBL" id="CDMH01000034">
    <property type="protein sequence ID" value="CRF42502.1"/>
    <property type="molecule type" value="Genomic_DNA"/>
</dbReference>
<dbReference type="STRING" id="1578720.HAL011_07110"/>
<dbReference type="Gene3D" id="1.10.1070.20">
    <property type="match status" value="1"/>
</dbReference>
<keyword evidence="9" id="KW-1185">Reference proteome</keyword>
<dbReference type="Pfam" id="PF07804">
    <property type="entry name" value="HipA_C"/>
    <property type="match status" value="1"/>
</dbReference>
<gene>
    <name evidence="6" type="ORF">HAL011_07110</name>
    <name evidence="7" type="ORF">HAL013_06900</name>
    <name evidence="8" type="ORF">HAL09_07640</name>
</gene>
<reference evidence="10 11" key="3">
    <citation type="submission" date="2014-12" db="EMBL/GenBank/DDBJ databases">
        <authorList>
            <person name="Jaenicke S."/>
        </authorList>
    </citation>
    <scope>NUCLEOTIDE SEQUENCE [LARGE SCALE GENOMIC DNA]</scope>
</reference>
<evidence type="ECO:0000313" key="8">
    <source>
        <dbReference type="EMBL" id="CRF44191.1"/>
    </source>
</evidence>
<dbReference type="GO" id="GO:0004674">
    <property type="term" value="F:protein serine/threonine kinase activity"/>
    <property type="evidence" value="ECO:0007669"/>
    <property type="project" value="TreeGrafter"/>
</dbReference>
<evidence type="ECO:0000313" key="6">
    <source>
        <dbReference type="EMBL" id="CRF40938.1"/>
    </source>
</evidence>
<proteinExistence type="inferred from homology"/>
<dbReference type="Proteomes" id="UP000045175">
    <property type="component" value="Unassembled WGS sequence"/>
</dbReference>
<dbReference type="Pfam" id="PF13657">
    <property type="entry name" value="Couple_hipA"/>
    <property type="match status" value="1"/>
</dbReference>
<keyword evidence="3" id="KW-0418">Kinase</keyword>
<dbReference type="Proteomes" id="UP000041394">
    <property type="component" value="Unassembled WGS sequence"/>
</dbReference>
<dbReference type="PANTHER" id="PTHR37419">
    <property type="entry name" value="SERINE/THREONINE-PROTEIN KINASE TOXIN HIPA"/>
    <property type="match status" value="1"/>
</dbReference>
<evidence type="ECO:0000256" key="1">
    <source>
        <dbReference type="ARBA" id="ARBA00010164"/>
    </source>
</evidence>
<dbReference type="GO" id="GO:0005829">
    <property type="term" value="C:cytosol"/>
    <property type="evidence" value="ECO:0007669"/>
    <property type="project" value="TreeGrafter"/>
</dbReference>
<evidence type="ECO:0000256" key="2">
    <source>
        <dbReference type="ARBA" id="ARBA00022679"/>
    </source>
</evidence>
<feature type="domain" description="HipA N-terminal subdomain 1" evidence="5">
    <location>
        <begin position="8"/>
        <end position="81"/>
    </location>
</feature>
<dbReference type="PANTHER" id="PTHR37419:SF8">
    <property type="entry name" value="TOXIN YJJJ"/>
    <property type="match status" value="1"/>
</dbReference>
<dbReference type="AlphaFoldDB" id="A0A0K2X5V3"/>
<evidence type="ECO:0000313" key="7">
    <source>
        <dbReference type="EMBL" id="CRF42502.1"/>
    </source>
</evidence>
<dbReference type="EMBL" id="CDML01000020">
    <property type="protein sequence ID" value="CRF40938.1"/>
    <property type="molecule type" value="Genomic_DNA"/>
</dbReference>
<organism evidence="6 9">
    <name type="scientific">Helicobacter ailurogastricus</name>
    <dbReference type="NCBI Taxonomy" id="1578720"/>
    <lineage>
        <taxon>Bacteria</taxon>
        <taxon>Pseudomonadati</taxon>
        <taxon>Campylobacterota</taxon>
        <taxon>Epsilonproteobacteria</taxon>
        <taxon>Campylobacterales</taxon>
        <taxon>Helicobacteraceae</taxon>
        <taxon>Helicobacter</taxon>
    </lineage>
</organism>
<evidence type="ECO:0000256" key="3">
    <source>
        <dbReference type="ARBA" id="ARBA00022777"/>
    </source>
</evidence>
<protein>
    <submittedName>
        <fullName evidence="6">HIPA PROTEIN</fullName>
    </submittedName>
</protein>
<reference evidence="9" key="2">
    <citation type="submission" date="2014-12" db="EMBL/GenBank/DDBJ databases">
        <authorList>
            <person name="Smet A."/>
        </authorList>
    </citation>
    <scope>NUCLEOTIDE SEQUENCE [LARGE SCALE GENOMIC DNA]</scope>
</reference>
<feature type="domain" description="HipA-like C-terminal" evidence="4">
    <location>
        <begin position="154"/>
        <end position="319"/>
    </location>
</feature>
<evidence type="ECO:0000313" key="11">
    <source>
        <dbReference type="Proteomes" id="UP000045175"/>
    </source>
</evidence>
<accession>A0A0K2X5V3</accession>
<dbReference type="InterPro" id="IPR012893">
    <property type="entry name" value="HipA-like_C"/>
</dbReference>
<reference evidence="6" key="1">
    <citation type="submission" date="2014-12" db="EMBL/GenBank/DDBJ databases">
        <title>Whole genome sequences of four Staphylococcus schleiferi canine isolates.</title>
        <authorList>
            <person name="Misic A.M."/>
            <person name="Cain C."/>
            <person name="Morris D.O."/>
            <person name="Rankin S."/>
            <person name="Beiting D."/>
        </authorList>
    </citation>
    <scope>NUCLEOTIDE SEQUENCE</scope>
    <source>
        <strain evidence="6">ASB11</strain>
        <strain evidence="7">ASB13</strain>
        <strain evidence="8">ASB9</strain>
    </source>
</reference>